<proteinExistence type="predicted"/>
<dbReference type="InterPro" id="IPR051334">
    <property type="entry name" value="SRPK"/>
</dbReference>
<keyword evidence="5 11" id="KW-0418">Kinase</keyword>
<dbReference type="FunFam" id="3.30.200.20:FF:000770">
    <property type="entry name" value="SRSF protein kinase 2"/>
    <property type="match status" value="1"/>
</dbReference>
<accession>A0A5E4N1N4</accession>
<dbReference type="GO" id="GO:0005524">
    <property type="term" value="F:ATP binding"/>
    <property type="evidence" value="ECO:0007669"/>
    <property type="project" value="UniProtKB-UniRule"/>
</dbReference>
<keyword evidence="4 9" id="KW-0547">Nucleotide-binding</keyword>
<protein>
    <recommendedName>
        <fullName evidence="1">non-specific serine/threonine protein kinase</fullName>
        <ecNumber evidence="1">2.7.11.1</ecNumber>
    </recommendedName>
</protein>
<dbReference type="GO" id="GO:0004674">
    <property type="term" value="F:protein serine/threonine kinase activity"/>
    <property type="evidence" value="ECO:0007669"/>
    <property type="project" value="UniProtKB-KW"/>
</dbReference>
<evidence type="ECO:0000256" key="3">
    <source>
        <dbReference type="ARBA" id="ARBA00022679"/>
    </source>
</evidence>
<feature type="domain" description="Protein kinase" evidence="10">
    <location>
        <begin position="76"/>
        <end position="516"/>
    </location>
</feature>
<dbReference type="SMART" id="SM00220">
    <property type="entry name" value="S_TKc"/>
    <property type="match status" value="1"/>
</dbReference>
<evidence type="ECO:0000259" key="10">
    <source>
        <dbReference type="PROSITE" id="PS50011"/>
    </source>
</evidence>
<sequence>MSLSHSPPINKRKNLPPYSDLACMSEPHVSELFKAINNESPEDLYKSSDSELDEPLDYRVNTYFPVRVGSVIQSGYFIIKKLGWGHFSTVWLSWDDPGKRFVALKVIKSEPDYTESAMDEIRMLKSRKTSETHLYSGRRRIVELFDDFHIDGLLGSHVVMVFEVLGPNLLKLIKKTNYQGLPLYLVKHIMKQVLEGLQFLHEACHIIHTDIKPENILICATPQYINKMAEKCFKQMAMLKFSDKKGIQTSAEEIMQRSRQHNKSRLEHIDDWNMTASYIESSNYFRKLSKYKKLYELLDDLGGISVKIADLGNSCWENKYYLETIQPLQALQALQKLQHQNSEAKLDLPAESSATSVPELGWDLGKQNSHYTENIQTRQYRCLEVLLGSGYTTTADIWSAACLTFELVTGDFLFDPHSGPSYSKDEDHIAHIIELLGPIPLHVIHNGRNANTFFRENGNLKHISNLKPWYLYEVLAEKYEWDSEVVTGFTTFLLPMLDLDQDTRATAAVCLEHPWLAS</sequence>
<dbReference type="GO" id="GO:0050684">
    <property type="term" value="P:regulation of mRNA processing"/>
    <property type="evidence" value="ECO:0007669"/>
    <property type="project" value="TreeGrafter"/>
</dbReference>
<dbReference type="Gene3D" id="3.30.200.20">
    <property type="entry name" value="Phosphorylase Kinase, domain 1"/>
    <property type="match status" value="1"/>
</dbReference>
<evidence type="ECO:0000256" key="9">
    <source>
        <dbReference type="PROSITE-ProRule" id="PRU10141"/>
    </source>
</evidence>
<evidence type="ECO:0000256" key="8">
    <source>
        <dbReference type="ARBA" id="ARBA00048679"/>
    </source>
</evidence>
<dbReference type="EC" id="2.7.11.1" evidence="1"/>
<evidence type="ECO:0000256" key="6">
    <source>
        <dbReference type="ARBA" id="ARBA00022840"/>
    </source>
</evidence>
<feature type="binding site" evidence="9">
    <location>
        <position position="105"/>
    </location>
    <ligand>
        <name>ATP</name>
        <dbReference type="ChEBI" id="CHEBI:30616"/>
    </ligand>
</feature>
<dbReference type="PROSITE" id="PS50011">
    <property type="entry name" value="PROTEIN_KINASE_DOM"/>
    <property type="match status" value="1"/>
</dbReference>
<keyword evidence="2" id="KW-0723">Serine/threonine-protein kinase</keyword>
<evidence type="ECO:0000256" key="2">
    <source>
        <dbReference type="ARBA" id="ARBA00022527"/>
    </source>
</evidence>
<dbReference type="GO" id="GO:0005737">
    <property type="term" value="C:cytoplasm"/>
    <property type="evidence" value="ECO:0007669"/>
    <property type="project" value="TreeGrafter"/>
</dbReference>
<dbReference type="InterPro" id="IPR000719">
    <property type="entry name" value="Prot_kinase_dom"/>
</dbReference>
<name>A0A5E4N1N4_9HEMI</name>
<reference evidence="11 12" key="1">
    <citation type="submission" date="2019-08" db="EMBL/GenBank/DDBJ databases">
        <authorList>
            <person name="Alioto T."/>
            <person name="Alioto T."/>
            <person name="Gomez Garrido J."/>
        </authorList>
    </citation>
    <scope>NUCLEOTIDE SEQUENCE [LARGE SCALE GENOMIC DNA]</scope>
</reference>
<dbReference type="GO" id="GO:0000245">
    <property type="term" value="P:spliceosomal complex assembly"/>
    <property type="evidence" value="ECO:0007669"/>
    <property type="project" value="TreeGrafter"/>
</dbReference>
<dbReference type="PANTHER" id="PTHR47634">
    <property type="entry name" value="PROTEIN KINASE DOMAIN-CONTAINING PROTEIN-RELATED"/>
    <property type="match status" value="1"/>
</dbReference>
<dbReference type="PROSITE" id="PS00108">
    <property type="entry name" value="PROTEIN_KINASE_ST"/>
    <property type="match status" value="1"/>
</dbReference>
<dbReference type="GO" id="GO:0005634">
    <property type="term" value="C:nucleus"/>
    <property type="evidence" value="ECO:0007669"/>
    <property type="project" value="TreeGrafter"/>
</dbReference>
<dbReference type="PANTHER" id="PTHR47634:SF9">
    <property type="entry name" value="PROTEIN KINASE DOMAIN-CONTAINING PROTEIN-RELATED"/>
    <property type="match status" value="1"/>
</dbReference>
<dbReference type="AlphaFoldDB" id="A0A5E4N1N4"/>
<comment type="catalytic activity">
    <reaction evidence="7">
        <text>L-threonyl-[protein] + ATP = O-phospho-L-threonyl-[protein] + ADP + H(+)</text>
        <dbReference type="Rhea" id="RHEA:46608"/>
        <dbReference type="Rhea" id="RHEA-COMP:11060"/>
        <dbReference type="Rhea" id="RHEA-COMP:11605"/>
        <dbReference type="ChEBI" id="CHEBI:15378"/>
        <dbReference type="ChEBI" id="CHEBI:30013"/>
        <dbReference type="ChEBI" id="CHEBI:30616"/>
        <dbReference type="ChEBI" id="CHEBI:61977"/>
        <dbReference type="ChEBI" id="CHEBI:456216"/>
        <dbReference type="EC" id="2.7.11.1"/>
    </reaction>
</comment>
<organism evidence="11 12">
    <name type="scientific">Cinara cedri</name>
    <dbReference type="NCBI Taxonomy" id="506608"/>
    <lineage>
        <taxon>Eukaryota</taxon>
        <taxon>Metazoa</taxon>
        <taxon>Ecdysozoa</taxon>
        <taxon>Arthropoda</taxon>
        <taxon>Hexapoda</taxon>
        <taxon>Insecta</taxon>
        <taxon>Pterygota</taxon>
        <taxon>Neoptera</taxon>
        <taxon>Paraneoptera</taxon>
        <taxon>Hemiptera</taxon>
        <taxon>Sternorrhyncha</taxon>
        <taxon>Aphidomorpha</taxon>
        <taxon>Aphidoidea</taxon>
        <taxon>Aphididae</taxon>
        <taxon>Lachninae</taxon>
        <taxon>Cinara</taxon>
    </lineage>
</organism>
<dbReference type="OrthoDB" id="2649at2759"/>
<dbReference type="InterPro" id="IPR011009">
    <property type="entry name" value="Kinase-like_dom_sf"/>
</dbReference>
<evidence type="ECO:0000256" key="7">
    <source>
        <dbReference type="ARBA" id="ARBA00047899"/>
    </source>
</evidence>
<evidence type="ECO:0000256" key="1">
    <source>
        <dbReference type="ARBA" id="ARBA00012513"/>
    </source>
</evidence>
<comment type="catalytic activity">
    <reaction evidence="8">
        <text>L-seryl-[protein] + ATP = O-phospho-L-seryl-[protein] + ADP + H(+)</text>
        <dbReference type="Rhea" id="RHEA:17989"/>
        <dbReference type="Rhea" id="RHEA-COMP:9863"/>
        <dbReference type="Rhea" id="RHEA-COMP:11604"/>
        <dbReference type="ChEBI" id="CHEBI:15378"/>
        <dbReference type="ChEBI" id="CHEBI:29999"/>
        <dbReference type="ChEBI" id="CHEBI:30616"/>
        <dbReference type="ChEBI" id="CHEBI:83421"/>
        <dbReference type="ChEBI" id="CHEBI:456216"/>
        <dbReference type="EC" id="2.7.11.1"/>
    </reaction>
</comment>
<dbReference type="Pfam" id="PF00069">
    <property type="entry name" value="Pkinase"/>
    <property type="match status" value="2"/>
</dbReference>
<dbReference type="PROSITE" id="PS00107">
    <property type="entry name" value="PROTEIN_KINASE_ATP"/>
    <property type="match status" value="1"/>
</dbReference>
<dbReference type="Gene3D" id="1.10.510.10">
    <property type="entry name" value="Transferase(Phosphotransferase) domain 1"/>
    <property type="match status" value="1"/>
</dbReference>
<dbReference type="Proteomes" id="UP000325440">
    <property type="component" value="Unassembled WGS sequence"/>
</dbReference>
<gene>
    <name evidence="11" type="ORF">CINCED_3A022839</name>
</gene>
<dbReference type="SUPFAM" id="SSF56112">
    <property type="entry name" value="Protein kinase-like (PK-like)"/>
    <property type="match status" value="1"/>
</dbReference>
<keyword evidence="6 9" id="KW-0067">ATP-binding</keyword>
<dbReference type="FunFam" id="1.10.510.10:FF:000293">
    <property type="entry name" value="SRSF protein kinase 1"/>
    <property type="match status" value="1"/>
</dbReference>
<dbReference type="EMBL" id="CABPRJ010001434">
    <property type="protein sequence ID" value="VVC36519.1"/>
    <property type="molecule type" value="Genomic_DNA"/>
</dbReference>
<keyword evidence="12" id="KW-1185">Reference proteome</keyword>
<keyword evidence="3" id="KW-0808">Transferase</keyword>
<evidence type="ECO:0000313" key="12">
    <source>
        <dbReference type="Proteomes" id="UP000325440"/>
    </source>
</evidence>
<dbReference type="InterPro" id="IPR017441">
    <property type="entry name" value="Protein_kinase_ATP_BS"/>
</dbReference>
<dbReference type="InterPro" id="IPR008271">
    <property type="entry name" value="Ser/Thr_kinase_AS"/>
</dbReference>
<evidence type="ECO:0000256" key="5">
    <source>
        <dbReference type="ARBA" id="ARBA00022777"/>
    </source>
</evidence>
<evidence type="ECO:0000313" key="11">
    <source>
        <dbReference type="EMBL" id="VVC36519.1"/>
    </source>
</evidence>
<evidence type="ECO:0000256" key="4">
    <source>
        <dbReference type="ARBA" id="ARBA00022741"/>
    </source>
</evidence>